<feature type="region of interest" description="Disordered" evidence="1">
    <location>
        <begin position="46"/>
        <end position="75"/>
    </location>
</feature>
<dbReference type="AlphaFoldDB" id="A0A542EJE6"/>
<gene>
    <name evidence="2" type="ORF">FB459_3015</name>
</gene>
<keyword evidence="3" id="KW-1185">Reference proteome</keyword>
<reference evidence="2 3" key="1">
    <citation type="submission" date="2019-06" db="EMBL/GenBank/DDBJ databases">
        <title>Sequencing the genomes of 1000 actinobacteria strains.</title>
        <authorList>
            <person name="Klenk H.-P."/>
        </authorList>
    </citation>
    <scope>NUCLEOTIDE SEQUENCE [LARGE SCALE GENOMIC DNA]</scope>
    <source>
        <strain evidence="2 3">DSM 19828</strain>
    </source>
</reference>
<accession>A0A542EJE6</accession>
<sequence>MCLTDEKSYPKLPQGDGVVFKRNNGAGWAFRVEGAAFRIYKAPSPSAGWSQVTVQPNPPVPAGDGVQVDWVRPAQ</sequence>
<evidence type="ECO:0000313" key="3">
    <source>
        <dbReference type="Proteomes" id="UP000320806"/>
    </source>
</evidence>
<evidence type="ECO:0000256" key="1">
    <source>
        <dbReference type="SAM" id="MobiDB-lite"/>
    </source>
</evidence>
<comment type="caution">
    <text evidence="2">The sequence shown here is derived from an EMBL/GenBank/DDBJ whole genome shotgun (WGS) entry which is preliminary data.</text>
</comment>
<proteinExistence type="predicted"/>
<protein>
    <submittedName>
        <fullName evidence="2">Uncharacterized protein</fullName>
    </submittedName>
</protein>
<organism evidence="2 3">
    <name type="scientific">Yimella lutea</name>
    <dbReference type="NCBI Taxonomy" id="587872"/>
    <lineage>
        <taxon>Bacteria</taxon>
        <taxon>Bacillati</taxon>
        <taxon>Actinomycetota</taxon>
        <taxon>Actinomycetes</taxon>
        <taxon>Micrococcales</taxon>
        <taxon>Dermacoccaceae</taxon>
        <taxon>Yimella</taxon>
    </lineage>
</organism>
<name>A0A542EJE6_9MICO</name>
<dbReference type="Proteomes" id="UP000320806">
    <property type="component" value="Unassembled WGS sequence"/>
</dbReference>
<evidence type="ECO:0000313" key="2">
    <source>
        <dbReference type="EMBL" id="TQJ15461.1"/>
    </source>
</evidence>
<dbReference type="EMBL" id="VFMO01000001">
    <property type="protein sequence ID" value="TQJ15461.1"/>
    <property type="molecule type" value="Genomic_DNA"/>
</dbReference>